<dbReference type="AlphaFoldDB" id="A0A642V8Z6"/>
<dbReference type="GO" id="GO:0000976">
    <property type="term" value="F:transcription cis-regulatory region binding"/>
    <property type="evidence" value="ECO:0007669"/>
    <property type="project" value="TreeGrafter"/>
</dbReference>
<evidence type="ECO:0008006" key="9">
    <source>
        <dbReference type="Google" id="ProtNLM"/>
    </source>
</evidence>
<evidence type="ECO:0000313" key="8">
    <source>
        <dbReference type="Proteomes" id="UP000761534"/>
    </source>
</evidence>
<dbReference type="CDD" id="cd12148">
    <property type="entry name" value="fungal_TF_MHR"/>
    <property type="match status" value="1"/>
</dbReference>
<dbReference type="PANTHER" id="PTHR31845">
    <property type="entry name" value="FINGER DOMAIN PROTEIN, PUTATIVE-RELATED"/>
    <property type="match status" value="1"/>
</dbReference>
<name>A0A642V8Z6_9ASCO</name>
<dbReference type="GO" id="GO:0005634">
    <property type="term" value="C:nucleus"/>
    <property type="evidence" value="ECO:0007669"/>
    <property type="project" value="UniProtKB-SubCell"/>
</dbReference>
<organism evidence="7 8">
    <name type="scientific">Trichomonascus ciferrii</name>
    <dbReference type="NCBI Taxonomy" id="44093"/>
    <lineage>
        <taxon>Eukaryota</taxon>
        <taxon>Fungi</taxon>
        <taxon>Dikarya</taxon>
        <taxon>Ascomycota</taxon>
        <taxon>Saccharomycotina</taxon>
        <taxon>Dipodascomycetes</taxon>
        <taxon>Dipodascales</taxon>
        <taxon>Trichomonascaceae</taxon>
        <taxon>Trichomonascus</taxon>
        <taxon>Trichomonascus ciferrii complex</taxon>
    </lineage>
</organism>
<dbReference type="OrthoDB" id="2341546at2759"/>
<dbReference type="PANTHER" id="PTHR31845:SF21">
    <property type="entry name" value="REGULATORY PROTEIN LEU3"/>
    <property type="match status" value="1"/>
</dbReference>
<dbReference type="InterPro" id="IPR051089">
    <property type="entry name" value="prtT"/>
</dbReference>
<feature type="compositionally biased region" description="Polar residues" evidence="6">
    <location>
        <begin position="540"/>
        <end position="562"/>
    </location>
</feature>
<dbReference type="Proteomes" id="UP000761534">
    <property type="component" value="Unassembled WGS sequence"/>
</dbReference>
<reference evidence="7" key="1">
    <citation type="journal article" date="2019" name="G3 (Bethesda)">
        <title>Genome Assemblies of Two Rare Opportunistic Yeast Pathogens: Diutina rugosa (syn. Candida rugosa) and Trichomonascus ciferrii (syn. Candida ciferrii).</title>
        <authorList>
            <person name="Mixao V."/>
            <person name="Saus E."/>
            <person name="Hansen A.P."/>
            <person name="Lass-Florl C."/>
            <person name="Gabaldon T."/>
        </authorList>
    </citation>
    <scope>NUCLEOTIDE SEQUENCE</scope>
    <source>
        <strain evidence="7">CBS 4856</strain>
    </source>
</reference>
<evidence type="ECO:0000256" key="3">
    <source>
        <dbReference type="ARBA" id="ARBA00023125"/>
    </source>
</evidence>
<sequence length="666" mass="74211">MEDLRRSVESQEHEKRKIVSGSLLDLSSSAIAGANRAPEYPAPTFIPKSYTQAPDMQPPKFTDAALVCQPKTLEGLTIDSGAIKDLFLEFVNKYHPFLPVVDVARGPEEIHRLCPSLFWTIMAVASRRYDKDKELMMKLAPLLKSCLSDITISPITRYGGGGDKPNFNLASVYSVQAFLIYTFWSPLTSSMVADSSWSSAGIALFNAVRVGLHCPGYAREFGRVKADNPNYPKISEQIRTWTCCNIVSQTVGTVFGFPSFTSFDASVVSACHHDSEMDIPEQIRQMMSIQHLEHEVEKTLNSNLQDPLGLSELSERLSLIQIMARKLDTLELNIGPLDDIRRFGLLAARVHLMTYYMLDREGISTLQQQKGIIQAYNSSLDLIDHAHKASQRNRNFIKYMPGCYVQTLWQCSATITRVYHSEYAEFVDTTAGKEIFTNCVKLISRASILKHDMAYRATEIMQQLWQIYSTLHRRKKATLKLSVRTRMAASIFFDSVWSMREECGGIRSVAPTILNQRNNPIEEDEDSNGSRNGSVRPKLESSSSNNTATTHVTAPSSQQQNIPPLAAYPQPQQPPVLPSLGYLQYGSMASSTAGPPTPALSATRPVLRNPDSVGTPPVPVSAGNTSTETSPENFENIFDWDADMVWRDVDLMMADFGFHAEEVAPL</sequence>
<feature type="region of interest" description="Disordered" evidence="6">
    <location>
        <begin position="588"/>
        <end position="632"/>
    </location>
</feature>
<comment type="subcellular location">
    <subcellularLocation>
        <location evidence="1">Nucleus</location>
    </subcellularLocation>
</comment>
<keyword evidence="5" id="KW-0539">Nucleus</keyword>
<feature type="region of interest" description="Disordered" evidence="6">
    <location>
        <begin position="517"/>
        <end position="573"/>
    </location>
</feature>
<gene>
    <name evidence="7" type="ORF">TRICI_001218</name>
</gene>
<feature type="compositionally biased region" description="Polar residues" evidence="6">
    <location>
        <begin position="622"/>
        <end position="632"/>
    </location>
</feature>
<comment type="caution">
    <text evidence="7">The sequence shown here is derived from an EMBL/GenBank/DDBJ whole genome shotgun (WGS) entry which is preliminary data.</text>
</comment>
<evidence type="ECO:0000256" key="1">
    <source>
        <dbReference type="ARBA" id="ARBA00004123"/>
    </source>
</evidence>
<proteinExistence type="predicted"/>
<keyword evidence="3" id="KW-0238">DNA-binding</keyword>
<dbReference type="VEuPathDB" id="FungiDB:TRICI_001218"/>
<keyword evidence="4" id="KW-0804">Transcription</keyword>
<dbReference type="GO" id="GO:0000981">
    <property type="term" value="F:DNA-binding transcription factor activity, RNA polymerase II-specific"/>
    <property type="evidence" value="ECO:0007669"/>
    <property type="project" value="TreeGrafter"/>
</dbReference>
<evidence type="ECO:0000256" key="2">
    <source>
        <dbReference type="ARBA" id="ARBA00023015"/>
    </source>
</evidence>
<accession>A0A642V8Z6</accession>
<evidence type="ECO:0000256" key="6">
    <source>
        <dbReference type="SAM" id="MobiDB-lite"/>
    </source>
</evidence>
<evidence type="ECO:0000313" key="7">
    <source>
        <dbReference type="EMBL" id="KAA8916592.1"/>
    </source>
</evidence>
<keyword evidence="2" id="KW-0805">Transcription regulation</keyword>
<protein>
    <recommendedName>
        <fullName evidence="9">Transcription factor domain-containing protein</fullName>
    </recommendedName>
</protein>
<dbReference type="EMBL" id="SWFS01000093">
    <property type="protein sequence ID" value="KAA8916592.1"/>
    <property type="molecule type" value="Genomic_DNA"/>
</dbReference>
<evidence type="ECO:0000256" key="5">
    <source>
        <dbReference type="ARBA" id="ARBA00023242"/>
    </source>
</evidence>
<evidence type="ECO:0000256" key="4">
    <source>
        <dbReference type="ARBA" id="ARBA00023163"/>
    </source>
</evidence>
<keyword evidence="8" id="KW-1185">Reference proteome</keyword>